<dbReference type="PANTHER" id="PTHR32305">
    <property type="match status" value="1"/>
</dbReference>
<dbReference type="Gene3D" id="2.180.10.10">
    <property type="entry name" value="RHS repeat-associated core"/>
    <property type="match status" value="1"/>
</dbReference>
<evidence type="ECO:0000256" key="2">
    <source>
        <dbReference type="SAM" id="MobiDB-lite"/>
    </source>
</evidence>
<protein>
    <submittedName>
        <fullName evidence="4">RHS repeat-associated core domain-containing protein</fullName>
    </submittedName>
</protein>
<keyword evidence="5" id="KW-1185">Reference proteome</keyword>
<keyword evidence="1" id="KW-0677">Repeat</keyword>
<evidence type="ECO:0000259" key="3">
    <source>
        <dbReference type="Pfam" id="PF25023"/>
    </source>
</evidence>
<feature type="region of interest" description="Disordered" evidence="2">
    <location>
        <begin position="97"/>
        <end position="128"/>
    </location>
</feature>
<dbReference type="PANTHER" id="PTHR32305:SF15">
    <property type="entry name" value="PROTEIN RHSA-RELATED"/>
    <property type="match status" value="1"/>
</dbReference>
<proteinExistence type="predicted"/>
<sequence>MGERAFSYDANGNQLGWEHTQNGTRRTIVWDEENRIQEIADNGRTQRYKYEDAGKRRIKRGFQGETAYVNQFWTIRNASIVSKHVFAGSTRLVTKLGKQPRDDNNDGIPDSIAGCDREPWGWSNGNGNGGGNGNANGGCGNYAGNGNGNGPEIWEKDQYYYHPDHLGSTSYVTDVDGEIFQHLEYFPFGETFVEEASNTQRTPYLFTAKELDEETGLYNFGARYYDPRTSVWQSTDPVIKDYMLGGLNDGAYEQLNLALYAYSRQNPVIHLDPNGEVWGAVGKVWKLVKNGGDVAATVAGAVADVKTITARGSTMGQRAGAAVSLASEIFSPVSVRDAKAGANAARRAIGGADDAADLAQQGTRRVDSATDAGASQVQRNKRVGDDARDRILAREGGDPEVNFKTIGGYRRVDVLANGGRKAFESKVGRTSLGKRERQELARDIRLLRNDKLDEVVWEFSRSPTTGKVGPTGPLRDALERNGITIKINE</sequence>
<feature type="domain" description="Teneurin-like YD-shell" evidence="3">
    <location>
        <begin position="156"/>
        <end position="268"/>
    </location>
</feature>
<dbReference type="InterPro" id="IPR050708">
    <property type="entry name" value="T6SS_VgrG/RHS"/>
</dbReference>
<dbReference type="InterPro" id="IPR022385">
    <property type="entry name" value="Rhs_assc_core"/>
</dbReference>
<feature type="region of interest" description="Disordered" evidence="2">
    <location>
        <begin position="365"/>
        <end position="386"/>
    </location>
</feature>
<reference evidence="4 5" key="1">
    <citation type="submission" date="2020-03" db="EMBL/GenBank/DDBJ databases">
        <title>Bacterial isolates of synthetic phycosphere.</title>
        <authorList>
            <person name="Fu H."/>
            <person name="Moran M.A."/>
        </authorList>
    </citation>
    <scope>NUCLEOTIDE SEQUENCE [LARGE SCALE GENOMIC DNA]</scope>
    <source>
        <strain evidence="4 5">HF1</strain>
    </source>
</reference>
<evidence type="ECO:0000256" key="1">
    <source>
        <dbReference type="ARBA" id="ARBA00022737"/>
    </source>
</evidence>
<comment type="caution">
    <text evidence="4">The sequence shown here is derived from an EMBL/GenBank/DDBJ whole genome shotgun (WGS) entry which is preliminary data.</text>
</comment>
<name>A0ABX0VVB0_9RHOB</name>
<dbReference type="Pfam" id="PF25023">
    <property type="entry name" value="TEN_YD-shell"/>
    <property type="match status" value="1"/>
</dbReference>
<dbReference type="EMBL" id="JAATOP010000003">
    <property type="protein sequence ID" value="NIY72037.1"/>
    <property type="molecule type" value="Genomic_DNA"/>
</dbReference>
<accession>A0ABX0VVB0</accession>
<dbReference type="NCBIfam" id="TIGR03696">
    <property type="entry name" value="Rhs_assc_core"/>
    <property type="match status" value="1"/>
</dbReference>
<dbReference type="Proteomes" id="UP000709466">
    <property type="component" value="Unassembled WGS sequence"/>
</dbReference>
<evidence type="ECO:0000313" key="4">
    <source>
        <dbReference type="EMBL" id="NIY72037.1"/>
    </source>
</evidence>
<organism evidence="4 5">
    <name type="scientific">Marivivens donghaensis</name>
    <dbReference type="NCBI Taxonomy" id="1699413"/>
    <lineage>
        <taxon>Bacteria</taxon>
        <taxon>Pseudomonadati</taxon>
        <taxon>Pseudomonadota</taxon>
        <taxon>Alphaproteobacteria</taxon>
        <taxon>Rhodobacterales</taxon>
        <taxon>Paracoccaceae</taxon>
        <taxon>Marivivens group</taxon>
        <taxon>Marivivens</taxon>
    </lineage>
</organism>
<gene>
    <name evidence="4" type="ORF">HCZ30_06255</name>
</gene>
<evidence type="ECO:0000313" key="5">
    <source>
        <dbReference type="Proteomes" id="UP000709466"/>
    </source>
</evidence>
<dbReference type="InterPro" id="IPR056823">
    <property type="entry name" value="TEN-like_YD-shell"/>
</dbReference>